<evidence type="ECO:0000313" key="1">
    <source>
        <dbReference type="EMBL" id="CAB3992950.1"/>
    </source>
</evidence>
<protein>
    <submittedName>
        <fullName evidence="1">PREDICTED: uncharacterized protein LOC107357656</fullName>
    </submittedName>
</protein>
<organism evidence="1 2">
    <name type="scientific">Paramuricea clavata</name>
    <name type="common">Red gorgonian</name>
    <name type="synonym">Violescent sea-whip</name>
    <dbReference type="NCBI Taxonomy" id="317549"/>
    <lineage>
        <taxon>Eukaryota</taxon>
        <taxon>Metazoa</taxon>
        <taxon>Cnidaria</taxon>
        <taxon>Anthozoa</taxon>
        <taxon>Octocorallia</taxon>
        <taxon>Malacalcyonacea</taxon>
        <taxon>Plexauridae</taxon>
        <taxon>Paramuricea</taxon>
    </lineage>
</organism>
<gene>
    <name evidence="1" type="ORF">PACLA_8A034226</name>
</gene>
<dbReference type="GO" id="GO:0008270">
    <property type="term" value="F:zinc ion binding"/>
    <property type="evidence" value="ECO:0007669"/>
    <property type="project" value="InterPro"/>
</dbReference>
<proteinExistence type="predicted"/>
<keyword evidence="2" id="KW-1185">Reference proteome</keyword>
<dbReference type="Gene3D" id="4.10.60.10">
    <property type="entry name" value="Zinc finger, CCHC-type"/>
    <property type="match status" value="1"/>
</dbReference>
<dbReference type="InterPro" id="IPR005312">
    <property type="entry name" value="DUF1759"/>
</dbReference>
<name>A0A6S7H9L6_PARCT</name>
<dbReference type="OrthoDB" id="5989367at2759"/>
<dbReference type="GO" id="GO:0003676">
    <property type="term" value="F:nucleic acid binding"/>
    <property type="evidence" value="ECO:0007669"/>
    <property type="project" value="InterPro"/>
</dbReference>
<dbReference type="InterPro" id="IPR001878">
    <property type="entry name" value="Znf_CCHC"/>
</dbReference>
<reference evidence="1" key="1">
    <citation type="submission" date="2020-04" db="EMBL/GenBank/DDBJ databases">
        <authorList>
            <person name="Alioto T."/>
            <person name="Alioto T."/>
            <person name="Gomez Garrido J."/>
        </authorList>
    </citation>
    <scope>NUCLEOTIDE SEQUENCE</scope>
    <source>
        <strain evidence="1">A484AB</strain>
    </source>
</reference>
<accession>A0A6S7H9L6</accession>
<dbReference type="AlphaFoldDB" id="A0A6S7H9L6"/>
<dbReference type="SUPFAM" id="SSF57756">
    <property type="entry name" value="Retrovirus zinc finger-like domains"/>
    <property type="match status" value="1"/>
</dbReference>
<dbReference type="PANTHER" id="PTHR47331">
    <property type="entry name" value="PHD-TYPE DOMAIN-CONTAINING PROTEIN"/>
    <property type="match status" value="1"/>
</dbReference>
<comment type="caution">
    <text evidence="1">The sequence shown here is derived from an EMBL/GenBank/DDBJ whole genome shotgun (WGS) entry which is preliminary data.</text>
</comment>
<dbReference type="Pfam" id="PF03564">
    <property type="entry name" value="DUF1759"/>
    <property type="match status" value="1"/>
</dbReference>
<dbReference type="EMBL" id="CACRXK020002156">
    <property type="protein sequence ID" value="CAB3992950.1"/>
    <property type="molecule type" value="Genomic_DNA"/>
</dbReference>
<dbReference type="PROSITE" id="PS50158">
    <property type="entry name" value="ZF_CCHC"/>
    <property type="match status" value="1"/>
</dbReference>
<sequence length="556" mass="63983">MLAIAETNRQLSASLARQNLPKCHPDVFSGDFAMFHVWKKAFQAMIYDAEISPEQEINYLHKYTSEEPQKLIDNYRKRIDDNQFKVIKELWSEMERRFGNVAAITNALLQRLKDASRFGEKDVKKLQEFSDLCDNVSDQMKQLPGLKCLNYPNVIRLLVMKLPGHLQRKWDEQVMEFASTNYDLYPDFEVFAREVRKYARLKNHPNVTVYENVRTDIPRSGRKDRYKDEDHRILKGNTESPSPSSEEKHCQFHDRQGHDILECKALVRKTLQQRSDWTKKSGLCFRCFAKGHIAKNCKVPVKCQKCDSARHLTLFHFEQQKKPGREDQKEEVTSSCTELCSGTQGLSCCKIVLLDVFLEREPDKVHQVYAIIDEQSNASMITPKLADKLGCTGPREKYLLSTCGASKVTKFGRRIQGLSMQSMKGDTIQLPKLIDKREIREIPTPELVRKFPHLQEVAREIPLLDPKAQIYLLISRDAPEILRVRAFKNGPKGAPWAHKLLVGWTVSGQICIDCLGGPVHLQTCRTVCFNEDERIPTRTVSLKPLLNDVMPCSNHL</sequence>
<dbReference type="InterPro" id="IPR036875">
    <property type="entry name" value="Znf_CCHC_sf"/>
</dbReference>
<dbReference type="PANTHER" id="PTHR47331:SF6">
    <property type="entry name" value="DOUBLECORTIN DOMAIN-CONTAINING PROTEIN"/>
    <property type="match status" value="1"/>
</dbReference>
<evidence type="ECO:0000313" key="2">
    <source>
        <dbReference type="Proteomes" id="UP001152795"/>
    </source>
</evidence>
<dbReference type="Proteomes" id="UP001152795">
    <property type="component" value="Unassembled WGS sequence"/>
</dbReference>